<evidence type="ECO:0000313" key="8">
    <source>
        <dbReference type="EMBL" id="QEK78786.1"/>
    </source>
</evidence>
<reference evidence="8 9" key="1">
    <citation type="submission" date="2017-08" db="EMBL/GenBank/DDBJ databases">
        <title>Resequencing and Reannotation of the genome of Pyrococcus furiosus type strain DSM3638.</title>
        <authorList>
            <person name="Reichelt R.M."/>
            <person name="Bunk B."/>
        </authorList>
    </citation>
    <scope>NUCLEOTIDE SEQUENCE [LARGE SCALE GENOMIC DNA]</scope>
    <source>
        <strain evidence="8 9">DSM 3638</strain>
    </source>
</reference>
<feature type="active site" description="Proton donor" evidence="6">
    <location>
        <position position="46"/>
    </location>
</feature>
<gene>
    <name evidence="8" type="primary">cas6</name>
    <name evidence="8" type="ORF">PFDSM3638_05670</name>
</gene>
<organism evidence="8 9">
    <name type="scientific">Pyrococcus furiosus (strain ATCC 43587 / DSM 3638 / JCM 8422 / Vc1)</name>
    <dbReference type="NCBI Taxonomy" id="186497"/>
    <lineage>
        <taxon>Archaea</taxon>
        <taxon>Methanobacteriati</taxon>
        <taxon>Methanobacteriota</taxon>
        <taxon>Thermococci</taxon>
        <taxon>Thermococcales</taxon>
        <taxon>Thermococcaceae</taxon>
        <taxon>Pyrococcus</taxon>
    </lineage>
</organism>
<feature type="active site" description="Proton acceptor" evidence="6">
    <location>
        <position position="31"/>
    </location>
</feature>
<keyword evidence="2" id="KW-0694">RNA-binding</keyword>
<dbReference type="InterPro" id="IPR010156">
    <property type="entry name" value="CRISPR-assoc_prot_Cas6"/>
</dbReference>
<comment type="function">
    <text evidence="4">CRISPR (clustered regularly interspaced short palindromic repeat), is an adaptive immune system that provides protection against mobile genetic elements (viruses, transposable elements and conjugative plasmids). CRISPR clusters contain sequences complementary to antecedent mobile elements and target invading nucleic acids. CRISPR clusters are transcribed and processed into CRISPR RNA (crRNA).</text>
</comment>
<evidence type="ECO:0000256" key="6">
    <source>
        <dbReference type="PIRSR" id="PIRSR005054-50"/>
    </source>
</evidence>
<evidence type="ECO:0000313" key="9">
    <source>
        <dbReference type="Proteomes" id="UP000324354"/>
    </source>
</evidence>
<evidence type="ECO:0000256" key="3">
    <source>
        <dbReference type="ARBA" id="ARBA00023118"/>
    </source>
</evidence>
<dbReference type="Pfam" id="PF21350">
    <property type="entry name" value="Cas6_I-A"/>
    <property type="match status" value="1"/>
</dbReference>
<dbReference type="GO" id="GO:0016788">
    <property type="term" value="F:hydrolase activity, acting on ester bonds"/>
    <property type="evidence" value="ECO:0007669"/>
    <property type="project" value="InterPro"/>
</dbReference>
<dbReference type="RefSeq" id="WP_014835338.1">
    <property type="nucleotide sequence ID" value="NZ_CP023154.1"/>
</dbReference>
<dbReference type="PANTHER" id="PTHR36984">
    <property type="entry name" value="CRISPR-ASSOCIATED ENDORIBONUCLEASE CAS6 1"/>
    <property type="match status" value="1"/>
</dbReference>
<evidence type="ECO:0000256" key="4">
    <source>
        <dbReference type="PIRNR" id="PIRNR005054"/>
    </source>
</evidence>
<accession>A0A5C0XNM0</accession>
<protein>
    <recommendedName>
        <fullName evidence="4">CRISPR-associated endoribonuclease</fullName>
    </recommendedName>
</protein>
<name>A0A5C0XNM0_PYRFU</name>
<dbReference type="Proteomes" id="UP000324354">
    <property type="component" value="Chromosome"/>
</dbReference>
<dbReference type="NCBIfam" id="TIGR01877">
    <property type="entry name" value="cas_cas6"/>
    <property type="match status" value="1"/>
</dbReference>
<evidence type="ECO:0000256" key="2">
    <source>
        <dbReference type="ARBA" id="ARBA00022884"/>
    </source>
</evidence>
<dbReference type="GO" id="GO:0051607">
    <property type="term" value="P:defense response to virus"/>
    <property type="evidence" value="ECO:0007669"/>
    <property type="project" value="UniProtKB-KW"/>
</dbReference>
<evidence type="ECO:0000259" key="7">
    <source>
        <dbReference type="Pfam" id="PF01881"/>
    </source>
</evidence>
<dbReference type="InterPro" id="IPR049435">
    <property type="entry name" value="Cas_Cas6_C"/>
</dbReference>
<dbReference type="InterPro" id="IPR045747">
    <property type="entry name" value="CRISPR-assoc_prot_Cas6_N_sf"/>
</dbReference>
<sequence length="264" mass="30690">MRFLIRLVPEDKDRAFKVPYNHQYYLQGLIYNAIKSSNPKLATYLHEVKGPKLFTYSLFMAEKREHPKGLPYFLGYKKGFFYFSTCVPEIAEALVNGLLMNPEVRLWDERFYLHEIKVLREPKKFNGSTFVTLSPIAVTVVRNGKSYDVPPMEKEFYSIIKDDLQDKYVMAYGDKPPSEFEMEVLIAKPKRFRIKPGIYQTAWHLVFRAYGNDDLLKVGYEVGFGEKNSLGFGMVKVEGNKTTKEAEEQEKITFNSREELKTGV</sequence>
<feature type="domain" description="CRISPR associated protein Cas6 C-terminal" evidence="7">
    <location>
        <begin position="121"/>
        <end position="237"/>
    </location>
</feature>
<dbReference type="Gene3D" id="3.30.70.1900">
    <property type="match status" value="1"/>
</dbReference>
<dbReference type="GeneID" id="13301735"/>
<dbReference type="Pfam" id="PF01881">
    <property type="entry name" value="Cas_Cas6_C"/>
    <property type="match status" value="1"/>
</dbReference>
<dbReference type="EMBL" id="CP023154">
    <property type="protein sequence ID" value="QEK78786.1"/>
    <property type="molecule type" value="Genomic_DNA"/>
</dbReference>
<keyword evidence="3" id="KW-0051">Antiviral defense</keyword>
<dbReference type="Gene3D" id="3.30.70.1890">
    <property type="match status" value="1"/>
</dbReference>
<dbReference type="GeneID" id="41712940"/>
<dbReference type="PIRSF" id="PIRSF005054">
    <property type="entry name" value="PF1131"/>
    <property type="match status" value="1"/>
</dbReference>
<dbReference type="GO" id="GO:0003723">
    <property type="term" value="F:RNA binding"/>
    <property type="evidence" value="ECO:0007669"/>
    <property type="project" value="UniProtKB-KW"/>
</dbReference>
<dbReference type="AlphaFoldDB" id="A0A5C0XNM0"/>
<feature type="site" description="Transition state stabilizer" evidence="5">
    <location>
        <position position="52"/>
    </location>
</feature>
<evidence type="ECO:0000256" key="1">
    <source>
        <dbReference type="ARBA" id="ARBA00005937"/>
    </source>
</evidence>
<dbReference type="PANTHER" id="PTHR36984:SF1">
    <property type="entry name" value="CRISPR-ASSOCIATED ENDORIBONUCLEASE CAS6 1"/>
    <property type="match status" value="1"/>
</dbReference>
<dbReference type="CDD" id="cd09759">
    <property type="entry name" value="Cas6_I-A"/>
    <property type="match status" value="1"/>
</dbReference>
<proteinExistence type="inferred from homology"/>
<comment type="similarity">
    <text evidence="1 4">Belongs to the CRISPR-associated protein Cas6/Cse3/CasE family.</text>
</comment>
<evidence type="ECO:0000256" key="5">
    <source>
        <dbReference type="PIRSR" id="PIRSR005054-1"/>
    </source>
</evidence>